<dbReference type="AlphaFoldDB" id="A0A158P4V9"/>
<organism evidence="3 4">
    <name type="scientific">Tetranychus urticae</name>
    <name type="common">Two-spotted spider mite</name>
    <dbReference type="NCBI Taxonomy" id="32264"/>
    <lineage>
        <taxon>Eukaryota</taxon>
        <taxon>Metazoa</taxon>
        <taxon>Ecdysozoa</taxon>
        <taxon>Arthropoda</taxon>
        <taxon>Chelicerata</taxon>
        <taxon>Arachnida</taxon>
        <taxon>Acari</taxon>
        <taxon>Acariformes</taxon>
        <taxon>Trombidiformes</taxon>
        <taxon>Prostigmata</taxon>
        <taxon>Eleutherengona</taxon>
        <taxon>Raphignathae</taxon>
        <taxon>Tetranychoidea</taxon>
        <taxon>Tetranychidae</taxon>
        <taxon>Tetranychus</taxon>
    </lineage>
</organism>
<keyword evidence="1" id="KW-0812">Transmembrane</keyword>
<feature type="transmembrane region" description="Helical" evidence="1">
    <location>
        <begin position="599"/>
        <end position="622"/>
    </location>
</feature>
<keyword evidence="1" id="KW-0472">Membrane</keyword>
<proteinExistence type="predicted"/>
<evidence type="ECO:0000313" key="3">
    <source>
        <dbReference type="EnsemblMetazoa" id="tetur09g07170.1"/>
    </source>
</evidence>
<evidence type="ECO:0000256" key="2">
    <source>
        <dbReference type="SAM" id="SignalP"/>
    </source>
</evidence>
<evidence type="ECO:0000313" key="4">
    <source>
        <dbReference type="Proteomes" id="UP000015104"/>
    </source>
</evidence>
<feature type="signal peptide" evidence="2">
    <location>
        <begin position="1"/>
        <end position="21"/>
    </location>
</feature>
<keyword evidence="1" id="KW-1133">Transmembrane helix</keyword>
<dbReference type="EnsemblMetazoa" id="tetur09g07170.1">
    <property type="protein sequence ID" value="tetur09g07170.1"/>
    <property type="gene ID" value="tetur09g07170"/>
</dbReference>
<reference evidence="4" key="1">
    <citation type="submission" date="2011-08" db="EMBL/GenBank/DDBJ databases">
        <authorList>
            <person name="Rombauts S."/>
        </authorList>
    </citation>
    <scope>NUCLEOTIDE SEQUENCE</scope>
    <source>
        <strain evidence="4">London</strain>
    </source>
</reference>
<dbReference type="EMBL" id="CAEY01002019">
    <property type="status" value="NOT_ANNOTATED_CDS"/>
    <property type="molecule type" value="Genomic_DNA"/>
</dbReference>
<evidence type="ECO:0000256" key="1">
    <source>
        <dbReference type="SAM" id="Phobius"/>
    </source>
</evidence>
<keyword evidence="2" id="KW-0732">Signal</keyword>
<dbReference type="Proteomes" id="UP000015104">
    <property type="component" value="Unassembled WGS sequence"/>
</dbReference>
<evidence type="ECO:0008006" key="5">
    <source>
        <dbReference type="Google" id="ProtNLM"/>
    </source>
</evidence>
<name>A0A158P4V9_TETUR</name>
<keyword evidence="4" id="KW-1185">Reference proteome</keyword>
<protein>
    <recommendedName>
        <fullName evidence="5">Sema domain-containing protein</fullName>
    </recommendedName>
</protein>
<reference evidence="3" key="2">
    <citation type="submission" date="2016-04" db="UniProtKB">
        <authorList>
            <consortium name="EnsemblMetazoa"/>
        </authorList>
    </citation>
    <scope>IDENTIFICATION</scope>
</reference>
<feature type="chain" id="PRO_5007630014" description="Sema domain-containing protein" evidence="2">
    <location>
        <begin position="22"/>
        <end position="723"/>
    </location>
</feature>
<sequence>MFFHLLICTFQFCLFFPEAYSFRTPKHDSLFYYKSRDSVFLSNPFNHTTSYGIYVAGQTITVDIPTSVANMFDILNWKVINLNKIQLMFVHQNKPYILINQEIIGEMEYSGELSGSIIAFGDDEALHVPTILNPNLIEPVPKWNYIELLYFDVKNESVSVIRSLPWLKDDWKFIKEWKMMDYIHFDDKLYLLIYRTISKANIEADTQEISVIRLCLDKGSELISSAVEIHFAREAFKSIKIINLLFVFFFGTANNQTQNHYRYQLHTITLEPSSNTKVYRVYYIGNFVSLFEETANECASGSGSITYLRHHLRSEVVECKKTSYESCSTKENIVPSRDFSLFVTEGSSRSSPPIAHNSLQVVIQNMQFITLPYPYHTARILIQLKPFESSTFCPYKDTYAKSSHCEDIRSKSISLSELSEADFHTNKLPHGALFVTKETNKILFIPIEVCSRLKNCTQCIMYGLYFGCIWSDSNCKYDDQPKNKAILTVNNCFKIINISPLIFNFSSSAIITIELDKPLNFTTMQEYLVIQAGDNRCTNITMNGTFINCSMDLTKSGEFNIDVSLRSDRYADTSIISAVSTEKVQILAPEAPDNIEMDVSFTVILILFLWLIINLFAFIVYFRKCNKKQSNRFKKVSRPRKVKQFVGTRNVKKFIKFFEPKKQIDLSAITRVKAQIASSTMSTLDDSTITNEPLRKRGSLWRTMRSAPRRMYQRRKLFSPKRK</sequence>
<accession>A0A158P4V9</accession>